<name>A0ABW8ILJ6_9GAMM</name>
<dbReference type="InterPro" id="IPR003838">
    <property type="entry name" value="ABC3_permease_C"/>
</dbReference>
<feature type="domain" description="ABC3 transporter permease C-terminal" evidence="8">
    <location>
        <begin position="299"/>
        <end position="410"/>
    </location>
</feature>
<evidence type="ECO:0000256" key="4">
    <source>
        <dbReference type="ARBA" id="ARBA00022989"/>
    </source>
</evidence>
<keyword evidence="11" id="KW-1185">Reference proteome</keyword>
<dbReference type="InterPro" id="IPR050250">
    <property type="entry name" value="Macrolide_Exporter_MacB"/>
</dbReference>
<dbReference type="PANTHER" id="PTHR30572">
    <property type="entry name" value="MEMBRANE COMPONENT OF TRANSPORTER-RELATED"/>
    <property type="match status" value="1"/>
</dbReference>
<evidence type="ECO:0000256" key="6">
    <source>
        <dbReference type="ARBA" id="ARBA00038076"/>
    </source>
</evidence>
<dbReference type="Pfam" id="PF02687">
    <property type="entry name" value="FtsX"/>
    <property type="match status" value="1"/>
</dbReference>
<keyword evidence="3 7" id="KW-0812">Transmembrane</keyword>
<keyword evidence="4 7" id="KW-1133">Transmembrane helix</keyword>
<evidence type="ECO:0000256" key="7">
    <source>
        <dbReference type="SAM" id="Phobius"/>
    </source>
</evidence>
<dbReference type="Proteomes" id="UP001620409">
    <property type="component" value="Unassembled WGS sequence"/>
</dbReference>
<evidence type="ECO:0000256" key="3">
    <source>
        <dbReference type="ARBA" id="ARBA00022692"/>
    </source>
</evidence>
<dbReference type="RefSeq" id="WP_380012461.1">
    <property type="nucleotide sequence ID" value="NZ_JADIKI010000023.1"/>
</dbReference>
<comment type="similarity">
    <text evidence="6">Belongs to the ABC-4 integral membrane protein family.</text>
</comment>
<gene>
    <name evidence="10" type="ORF">ISP18_12910</name>
</gene>
<dbReference type="EMBL" id="JADIKI010000023">
    <property type="protein sequence ID" value="MFK2855495.1"/>
    <property type="molecule type" value="Genomic_DNA"/>
</dbReference>
<dbReference type="InterPro" id="IPR025857">
    <property type="entry name" value="MacB_PCD"/>
</dbReference>
<evidence type="ECO:0000256" key="1">
    <source>
        <dbReference type="ARBA" id="ARBA00004651"/>
    </source>
</evidence>
<comment type="subcellular location">
    <subcellularLocation>
        <location evidence="1">Cell membrane</location>
        <topology evidence="1">Multi-pass membrane protein</topology>
    </subcellularLocation>
</comment>
<feature type="transmembrane region" description="Helical" evidence="7">
    <location>
        <begin position="20"/>
        <end position="40"/>
    </location>
</feature>
<evidence type="ECO:0000313" key="10">
    <source>
        <dbReference type="EMBL" id="MFK2855495.1"/>
    </source>
</evidence>
<proteinExistence type="inferred from homology"/>
<sequence>MTLHPMIAALRKHKAGVVLIALQIAVTLAIVCNAIFIIYARIENVRRPTGLNENNLFLVTQQWVGAPSGDDPASVQKLDAMLREDLSALRAMPDVESVAPVNSVPLLQSSWNGSISLKPGSELRSGNARSTYYFGDEQLLKTMGLHLVAGRGFTAADVTNKAFRDNSEPSIVIVTKALADKLFPQGNAIGKVVYLDGASSPTTIIGEVERLQVPSVSTWASSFVWNSTIEPVRLNANFSRTLVRAKPGRLEAAMRAVPPTLYAVNPMRVLDDDSVKSFKDIRAEAYRADIGMAALMGAVCLILLAVTAAGIVGLTSFWVGQRHRQIGVRRALGARKIDILHYFQLENLMIAGGGAVVGIALAVALNRVLMSKFEMESMPVYYVLIGLAVVMLLGQIAVFVPARRASNVPPVVATRSV</sequence>
<evidence type="ECO:0000259" key="8">
    <source>
        <dbReference type="Pfam" id="PF02687"/>
    </source>
</evidence>
<evidence type="ECO:0000313" key="11">
    <source>
        <dbReference type="Proteomes" id="UP001620409"/>
    </source>
</evidence>
<feature type="transmembrane region" description="Helical" evidence="7">
    <location>
        <begin position="348"/>
        <end position="369"/>
    </location>
</feature>
<feature type="transmembrane region" description="Helical" evidence="7">
    <location>
        <begin position="292"/>
        <end position="319"/>
    </location>
</feature>
<organism evidence="10 11">
    <name type="scientific">Dyella humi</name>
    <dbReference type="NCBI Taxonomy" id="1770547"/>
    <lineage>
        <taxon>Bacteria</taxon>
        <taxon>Pseudomonadati</taxon>
        <taxon>Pseudomonadota</taxon>
        <taxon>Gammaproteobacteria</taxon>
        <taxon>Lysobacterales</taxon>
        <taxon>Rhodanobacteraceae</taxon>
        <taxon>Dyella</taxon>
    </lineage>
</organism>
<protein>
    <submittedName>
        <fullName evidence="10">ABC transporter permease</fullName>
    </submittedName>
</protein>
<accession>A0ABW8ILJ6</accession>
<evidence type="ECO:0000259" key="9">
    <source>
        <dbReference type="Pfam" id="PF12704"/>
    </source>
</evidence>
<feature type="transmembrane region" description="Helical" evidence="7">
    <location>
        <begin position="381"/>
        <end position="400"/>
    </location>
</feature>
<reference evidence="10 11" key="1">
    <citation type="submission" date="2020-10" db="EMBL/GenBank/DDBJ databases">
        <title>Phylogeny of dyella-like bacteria.</title>
        <authorList>
            <person name="Fu J."/>
        </authorList>
    </citation>
    <scope>NUCLEOTIDE SEQUENCE [LARGE SCALE GENOMIC DNA]</scope>
    <source>
        <strain evidence="10 11">DHG40</strain>
    </source>
</reference>
<dbReference type="PANTHER" id="PTHR30572:SF4">
    <property type="entry name" value="ABC TRANSPORTER PERMEASE YTRF"/>
    <property type="match status" value="1"/>
</dbReference>
<dbReference type="Pfam" id="PF12704">
    <property type="entry name" value="MacB_PCD"/>
    <property type="match status" value="1"/>
</dbReference>
<keyword evidence="2" id="KW-1003">Cell membrane</keyword>
<evidence type="ECO:0000256" key="2">
    <source>
        <dbReference type="ARBA" id="ARBA00022475"/>
    </source>
</evidence>
<keyword evidence="5 7" id="KW-0472">Membrane</keyword>
<feature type="domain" description="MacB-like periplasmic core" evidence="9">
    <location>
        <begin position="25"/>
        <end position="255"/>
    </location>
</feature>
<comment type="caution">
    <text evidence="10">The sequence shown here is derived from an EMBL/GenBank/DDBJ whole genome shotgun (WGS) entry which is preliminary data.</text>
</comment>
<evidence type="ECO:0000256" key="5">
    <source>
        <dbReference type="ARBA" id="ARBA00023136"/>
    </source>
</evidence>